<gene>
    <name evidence="9" type="primary">waaA</name>
    <name evidence="9" type="ORF">ACFORL_08800</name>
</gene>
<evidence type="ECO:0000256" key="4">
    <source>
        <dbReference type="ARBA" id="ARBA00022679"/>
    </source>
</evidence>
<dbReference type="Gene3D" id="3.40.50.2000">
    <property type="entry name" value="Glycogen Phosphorylase B"/>
    <property type="match status" value="1"/>
</dbReference>
<comment type="function">
    <text evidence="7">Involved in lipopolysaccharide (LPS) biosynthesis. Catalyzes the transfer of 3-deoxy-D-manno-octulosonate (Kdo) residue(s) from CMP-Kdo to lipid IV(A), the tetraacyldisaccharide-1,4'-bisphosphate precursor of lipid A.</text>
</comment>
<dbReference type="Gene3D" id="3.40.50.11720">
    <property type="entry name" value="3-Deoxy-D-manno-octulosonic-acid transferase, N-terminal domain"/>
    <property type="match status" value="1"/>
</dbReference>
<keyword evidence="10" id="KW-1185">Reference proteome</keyword>
<comment type="catalytic activity">
    <reaction evidence="6 7">
        <text>lipid IVA (E. coli) + CMP-3-deoxy-beta-D-manno-octulosonate = alpha-Kdo-(2-&gt;6)-lipid IVA (E. coli) + CMP + H(+)</text>
        <dbReference type="Rhea" id="RHEA:28066"/>
        <dbReference type="ChEBI" id="CHEBI:15378"/>
        <dbReference type="ChEBI" id="CHEBI:58603"/>
        <dbReference type="ChEBI" id="CHEBI:60364"/>
        <dbReference type="ChEBI" id="CHEBI:60377"/>
        <dbReference type="ChEBI" id="CHEBI:85987"/>
        <dbReference type="EC" id="2.4.99.12"/>
    </reaction>
</comment>
<dbReference type="InterPro" id="IPR038107">
    <property type="entry name" value="Glycos_transf_N_sf"/>
</dbReference>
<dbReference type="PANTHER" id="PTHR42755">
    <property type="entry name" value="3-DEOXY-MANNO-OCTULOSONATE CYTIDYLYLTRANSFERASE"/>
    <property type="match status" value="1"/>
</dbReference>
<name>A0ABV8CFW0_9GAMM</name>
<dbReference type="SUPFAM" id="SSF53756">
    <property type="entry name" value="UDP-Glycosyltransferase/glycogen phosphorylase"/>
    <property type="match status" value="1"/>
</dbReference>
<dbReference type="EMBL" id="JBHSAB010000021">
    <property type="protein sequence ID" value="MFC3909168.1"/>
    <property type="molecule type" value="Genomic_DNA"/>
</dbReference>
<keyword evidence="7" id="KW-0472">Membrane</keyword>
<comment type="pathway">
    <text evidence="1 7">Bacterial outer membrane biogenesis; LPS core biosynthesis.</text>
</comment>
<evidence type="ECO:0000256" key="5">
    <source>
        <dbReference type="ARBA" id="ARBA00031445"/>
    </source>
</evidence>
<comment type="similarity">
    <text evidence="7">Belongs to the glycosyltransferase group 1 family.</text>
</comment>
<keyword evidence="4 7" id="KW-0808">Transferase</keyword>
<evidence type="ECO:0000256" key="1">
    <source>
        <dbReference type="ARBA" id="ARBA00004713"/>
    </source>
</evidence>
<keyword evidence="9" id="KW-0328">Glycosyltransferase</keyword>
<comment type="caution">
    <text evidence="9">The sequence shown here is derived from an EMBL/GenBank/DDBJ whole genome shotgun (WGS) entry which is preliminary data.</text>
</comment>
<keyword evidence="7" id="KW-0448">Lipopolysaccharide biosynthesis</keyword>
<evidence type="ECO:0000256" key="6">
    <source>
        <dbReference type="ARBA" id="ARBA00049183"/>
    </source>
</evidence>
<dbReference type="RefSeq" id="WP_382343130.1">
    <property type="nucleotide sequence ID" value="NZ_JBHSAB010000021.1"/>
</dbReference>
<evidence type="ECO:0000256" key="7">
    <source>
        <dbReference type="RuleBase" id="RU365103"/>
    </source>
</evidence>
<dbReference type="EC" id="2.4.99.12" evidence="2 7"/>
<evidence type="ECO:0000256" key="2">
    <source>
        <dbReference type="ARBA" id="ARBA00012621"/>
    </source>
</evidence>
<comment type="subcellular location">
    <subcellularLocation>
        <location evidence="7">Cell membrane</location>
    </subcellularLocation>
</comment>
<feature type="domain" description="3-deoxy-D-manno-octulosonic-acid transferase N-terminal" evidence="8">
    <location>
        <begin position="33"/>
        <end position="207"/>
    </location>
</feature>
<dbReference type="GO" id="GO:0043842">
    <property type="term" value="F:Kdo transferase activity"/>
    <property type="evidence" value="ECO:0007669"/>
    <property type="project" value="UniProtKB-EC"/>
</dbReference>
<sequence length="418" mass="47277">MRHIYSFFMYLLTPFLLLRLWWKGRKLPGYRARIAERFCLDALPEARYDIWVHAVSLGEVIAATPLINQLLAKDYTILVTTMTPTGAERVKNQYGGRVSHRYVPYDLPVVLTRFFKANQIRVGVIVETELWPNLIDKASKASIPLLLVNARLSERSCKGYEKIRWLIKPVLNQFQGILAQAADDAERFRHLGAESARVTVLGNVKFDLETRNIDKPFFEQIKQAWGDERMAVIAASTHDNEEQQILTGFRQLRAEVPDAVLLIAPRHPERFQLVYQLACQMGFNTALRSQAETISTASEVIVLDCLGEMLGFYHVSNYAFVGGSFVSVGGHNVLEPIAMNTPVFSGPNIHNFKTICQDLQQAQAIEMVANAEDLMQRIIKLRNDKEAREKLVANASQVLDSNKGAVARYIARIESVIM</sequence>
<evidence type="ECO:0000259" key="8">
    <source>
        <dbReference type="Pfam" id="PF04413"/>
    </source>
</evidence>
<keyword evidence="7" id="KW-1133">Transmembrane helix</keyword>
<accession>A0ABV8CFW0</accession>
<evidence type="ECO:0000313" key="10">
    <source>
        <dbReference type="Proteomes" id="UP001595758"/>
    </source>
</evidence>
<reference evidence="10" key="1">
    <citation type="journal article" date="2019" name="Int. J. Syst. Evol. Microbiol.">
        <title>The Global Catalogue of Microorganisms (GCM) 10K type strain sequencing project: providing services to taxonomists for standard genome sequencing and annotation.</title>
        <authorList>
            <consortium name="The Broad Institute Genomics Platform"/>
            <consortium name="The Broad Institute Genome Sequencing Center for Infectious Disease"/>
            <person name="Wu L."/>
            <person name="Ma J."/>
        </authorList>
    </citation>
    <scope>NUCLEOTIDE SEQUENCE [LARGE SCALE GENOMIC DNA]</scope>
    <source>
        <strain evidence="10">CCUG 59858</strain>
    </source>
</reference>
<evidence type="ECO:0000256" key="3">
    <source>
        <dbReference type="ARBA" id="ARBA00019077"/>
    </source>
</evidence>
<feature type="transmembrane region" description="Helical" evidence="7">
    <location>
        <begin position="6"/>
        <end position="22"/>
    </location>
</feature>
<keyword evidence="7" id="KW-1003">Cell membrane</keyword>
<dbReference type="Pfam" id="PF04413">
    <property type="entry name" value="Glycos_transf_N"/>
    <property type="match status" value="1"/>
</dbReference>
<evidence type="ECO:0000313" key="9">
    <source>
        <dbReference type="EMBL" id="MFC3909168.1"/>
    </source>
</evidence>
<protein>
    <recommendedName>
        <fullName evidence="3 7">3-deoxy-D-manno-octulosonic acid transferase</fullName>
        <shortName evidence="7">Kdo transferase</shortName>
        <ecNumber evidence="2 7">2.4.99.12</ecNumber>
    </recommendedName>
    <alternativeName>
        <fullName evidence="5 7">Lipid IV(A) 3-deoxy-D-manno-octulosonic acid transferase</fullName>
    </alternativeName>
</protein>
<dbReference type="Proteomes" id="UP001595758">
    <property type="component" value="Unassembled WGS sequence"/>
</dbReference>
<dbReference type="InterPro" id="IPR007507">
    <property type="entry name" value="Glycos_transf_N"/>
</dbReference>
<keyword evidence="7" id="KW-0812">Transmembrane</keyword>
<dbReference type="PANTHER" id="PTHR42755:SF1">
    <property type="entry name" value="3-DEOXY-D-MANNO-OCTULOSONIC ACID TRANSFERASE, MITOCHONDRIAL-RELATED"/>
    <property type="match status" value="1"/>
</dbReference>
<dbReference type="NCBIfam" id="NF004388">
    <property type="entry name" value="PRK05749.1-4"/>
    <property type="match status" value="1"/>
</dbReference>
<proteinExistence type="inferred from homology"/>
<dbReference type="InterPro" id="IPR039901">
    <property type="entry name" value="Kdotransferase"/>
</dbReference>
<organism evidence="9 10">
    <name type="scientific">Legionella dresdenensis</name>
    <dbReference type="NCBI Taxonomy" id="450200"/>
    <lineage>
        <taxon>Bacteria</taxon>
        <taxon>Pseudomonadati</taxon>
        <taxon>Pseudomonadota</taxon>
        <taxon>Gammaproteobacteria</taxon>
        <taxon>Legionellales</taxon>
        <taxon>Legionellaceae</taxon>
        <taxon>Legionella</taxon>
    </lineage>
</organism>